<dbReference type="Proteomes" id="UP000054538">
    <property type="component" value="Unassembled WGS sequence"/>
</dbReference>
<dbReference type="InParanoid" id="A0A0D0DVQ4"/>
<dbReference type="AlphaFoldDB" id="A0A0D0DVQ4"/>
<proteinExistence type="predicted"/>
<sequence>MIPPPLQLAPQNEMLSPSETMNHTVSLEKFCSVYKISALDQEKLTCLGYMPGNRVVESLSNADWQHVSFSVVSWRTFLIHHHKLCKAIVRGSKSWE</sequence>
<reference evidence="1 2" key="1">
    <citation type="submission" date="2014-04" db="EMBL/GenBank/DDBJ databases">
        <authorList>
            <consortium name="DOE Joint Genome Institute"/>
            <person name="Kuo A."/>
            <person name="Kohler A."/>
            <person name="Jargeat P."/>
            <person name="Nagy L.G."/>
            <person name="Floudas D."/>
            <person name="Copeland A."/>
            <person name="Barry K.W."/>
            <person name="Cichocki N."/>
            <person name="Veneault-Fourrey C."/>
            <person name="LaButti K."/>
            <person name="Lindquist E.A."/>
            <person name="Lipzen A."/>
            <person name="Lundell T."/>
            <person name="Morin E."/>
            <person name="Murat C."/>
            <person name="Sun H."/>
            <person name="Tunlid A."/>
            <person name="Henrissat B."/>
            <person name="Grigoriev I.V."/>
            <person name="Hibbett D.S."/>
            <person name="Martin F."/>
            <person name="Nordberg H.P."/>
            <person name="Cantor M.N."/>
            <person name="Hua S.X."/>
        </authorList>
    </citation>
    <scope>NUCLEOTIDE SEQUENCE [LARGE SCALE GENOMIC DNA]</scope>
    <source>
        <strain evidence="1 2">Ve08.2h10</strain>
    </source>
</reference>
<accession>A0A0D0DVQ4</accession>
<name>A0A0D0DVQ4_9AGAM</name>
<reference evidence="2" key="2">
    <citation type="submission" date="2015-01" db="EMBL/GenBank/DDBJ databases">
        <title>Evolutionary Origins and Diversification of the Mycorrhizal Mutualists.</title>
        <authorList>
            <consortium name="DOE Joint Genome Institute"/>
            <consortium name="Mycorrhizal Genomics Consortium"/>
            <person name="Kohler A."/>
            <person name="Kuo A."/>
            <person name="Nagy L.G."/>
            <person name="Floudas D."/>
            <person name="Copeland A."/>
            <person name="Barry K.W."/>
            <person name="Cichocki N."/>
            <person name="Veneault-Fourrey C."/>
            <person name="LaButti K."/>
            <person name="Lindquist E.A."/>
            <person name="Lipzen A."/>
            <person name="Lundell T."/>
            <person name="Morin E."/>
            <person name="Murat C."/>
            <person name="Riley R."/>
            <person name="Ohm R."/>
            <person name="Sun H."/>
            <person name="Tunlid A."/>
            <person name="Henrissat B."/>
            <person name="Grigoriev I.V."/>
            <person name="Hibbett D.S."/>
            <person name="Martin F."/>
        </authorList>
    </citation>
    <scope>NUCLEOTIDE SEQUENCE [LARGE SCALE GENOMIC DNA]</scope>
    <source>
        <strain evidence="2">Ve08.2h10</strain>
    </source>
</reference>
<dbReference type="OrthoDB" id="3056089at2759"/>
<keyword evidence="2" id="KW-1185">Reference proteome</keyword>
<evidence type="ECO:0000313" key="1">
    <source>
        <dbReference type="EMBL" id="KIK93666.1"/>
    </source>
</evidence>
<dbReference type="HOGENOM" id="CLU_2321290_0_0_1"/>
<protein>
    <submittedName>
        <fullName evidence="1">Uncharacterized protein</fullName>
    </submittedName>
</protein>
<gene>
    <name evidence="1" type="ORF">PAXRUDRAFT_144568</name>
</gene>
<dbReference type="EMBL" id="KN825166">
    <property type="protein sequence ID" value="KIK93666.1"/>
    <property type="molecule type" value="Genomic_DNA"/>
</dbReference>
<organism evidence="1 2">
    <name type="scientific">Paxillus rubicundulus Ve08.2h10</name>
    <dbReference type="NCBI Taxonomy" id="930991"/>
    <lineage>
        <taxon>Eukaryota</taxon>
        <taxon>Fungi</taxon>
        <taxon>Dikarya</taxon>
        <taxon>Basidiomycota</taxon>
        <taxon>Agaricomycotina</taxon>
        <taxon>Agaricomycetes</taxon>
        <taxon>Agaricomycetidae</taxon>
        <taxon>Boletales</taxon>
        <taxon>Paxilineae</taxon>
        <taxon>Paxillaceae</taxon>
        <taxon>Paxillus</taxon>
    </lineage>
</organism>
<evidence type="ECO:0000313" key="2">
    <source>
        <dbReference type="Proteomes" id="UP000054538"/>
    </source>
</evidence>